<proteinExistence type="predicted"/>
<dbReference type="Proteomes" id="UP000002385">
    <property type="component" value="Chromosome"/>
</dbReference>
<accession>B7KRY8</accession>
<evidence type="ECO:0000313" key="3">
    <source>
        <dbReference type="Proteomes" id="UP000002385"/>
    </source>
</evidence>
<sequence>MAPTRPDTRWRSGKHSTWFATPPKGRNPVTALTNEVDDVALQCVINKTTQDGILWLPSGILYRTKLNISGEFVLVVRGGAGRGATTLLQTVRGQDGWHHRTAETSSGLVAPIL</sequence>
<evidence type="ECO:0000313" key="2">
    <source>
        <dbReference type="EMBL" id="ACK82350.1"/>
    </source>
</evidence>
<evidence type="ECO:0000256" key="1">
    <source>
        <dbReference type="SAM" id="MobiDB-lite"/>
    </source>
</evidence>
<dbReference type="HOGENOM" id="CLU_2130545_0_0_5"/>
<dbReference type="AlphaFoldDB" id="B7KRY8"/>
<feature type="region of interest" description="Disordered" evidence="1">
    <location>
        <begin position="1"/>
        <end position="26"/>
    </location>
</feature>
<reference evidence="2 3" key="2">
    <citation type="journal article" date="2012" name="J. Bacteriol.">
        <title>Complete genome sequences of six strains of the genus Methylobacterium.</title>
        <authorList>
            <person name="Marx C.J."/>
            <person name="Bringel F."/>
            <person name="Chistoserdova L."/>
            <person name="Moulin L."/>
            <person name="Farhan Ul Haque M."/>
            <person name="Fleischman D.E."/>
            <person name="Gruffaz C."/>
            <person name="Jourand P."/>
            <person name="Knief C."/>
            <person name="Lee M.C."/>
            <person name="Muller E.E."/>
            <person name="Nadalig T."/>
            <person name="Peyraud R."/>
            <person name="Roselli S."/>
            <person name="Russ L."/>
            <person name="Goodwin L.A."/>
            <person name="Ivanova N."/>
            <person name="Kyrpides N."/>
            <person name="Lajus A."/>
            <person name="Land M.L."/>
            <person name="Medigue C."/>
            <person name="Mikhailova N."/>
            <person name="Nolan M."/>
            <person name="Woyke T."/>
            <person name="Stolyar S."/>
            <person name="Vorholt J.A."/>
            <person name="Vuilleumier S."/>
        </authorList>
    </citation>
    <scope>NUCLEOTIDE SEQUENCE [LARGE SCALE GENOMIC DNA]</scope>
    <source>
        <strain evidence="3">CM4 / NCIMB 13688</strain>
    </source>
</reference>
<protein>
    <submittedName>
        <fullName evidence="2">Uncharacterized protein</fullName>
    </submittedName>
</protein>
<gene>
    <name evidence="2" type="ordered locus">Mchl_1476</name>
</gene>
<name>B7KRY8_METC4</name>
<dbReference type="KEGG" id="mch:Mchl_1476"/>
<reference evidence="3" key="1">
    <citation type="submission" date="2008-12" db="EMBL/GenBank/DDBJ databases">
        <title>Complete sequence of chromosome of Methylobacterium chloromethanicum CM4.</title>
        <authorList>
            <consortium name="US DOE Joint Genome Institute"/>
            <person name="Lucas S."/>
            <person name="Copeland A."/>
            <person name="Lapidus A."/>
            <person name="Glavina del Rio T."/>
            <person name="Dalin E."/>
            <person name="Tice H."/>
            <person name="Bruce D."/>
            <person name="Goodwin L."/>
            <person name="Pitluck S."/>
            <person name="Chertkov O."/>
            <person name="Brettin T."/>
            <person name="Detter J.C."/>
            <person name="Han C."/>
            <person name="Larimer F."/>
            <person name="Land M."/>
            <person name="Hauser L."/>
            <person name="Kyrpides N."/>
            <person name="Mikhailova N."/>
            <person name="Marx C."/>
            <person name="Richardson P."/>
        </authorList>
    </citation>
    <scope>NUCLEOTIDE SEQUENCE [LARGE SCALE GENOMIC DNA]</scope>
    <source>
        <strain evidence="3">CM4 / NCIMB 13688</strain>
    </source>
</reference>
<dbReference type="EMBL" id="CP001298">
    <property type="protein sequence ID" value="ACK82350.1"/>
    <property type="molecule type" value="Genomic_DNA"/>
</dbReference>
<feature type="compositionally biased region" description="Basic and acidic residues" evidence="1">
    <location>
        <begin position="1"/>
        <end position="10"/>
    </location>
</feature>
<organism evidence="2 3">
    <name type="scientific">Methylorubrum extorquens (strain CM4 / NCIMB 13688)</name>
    <name type="common">Methylobacterium extorquens</name>
    <dbReference type="NCBI Taxonomy" id="440085"/>
    <lineage>
        <taxon>Bacteria</taxon>
        <taxon>Pseudomonadati</taxon>
        <taxon>Pseudomonadota</taxon>
        <taxon>Alphaproteobacteria</taxon>
        <taxon>Hyphomicrobiales</taxon>
        <taxon>Methylobacteriaceae</taxon>
        <taxon>Methylorubrum</taxon>
    </lineage>
</organism>